<comment type="similarity">
    <text evidence="3">Belongs to the CheD family.</text>
</comment>
<dbReference type="OrthoDB" id="9807202at2"/>
<organism evidence="4 5">
    <name type="scientific">Thermanaerovibrio acidaminovorans (strain ATCC 49978 / DSM 6589 / Su883)</name>
    <name type="common">Selenomonas acidaminovorans</name>
    <dbReference type="NCBI Taxonomy" id="525903"/>
    <lineage>
        <taxon>Bacteria</taxon>
        <taxon>Thermotogati</taxon>
        <taxon>Synergistota</taxon>
        <taxon>Synergistia</taxon>
        <taxon>Synergistales</taxon>
        <taxon>Synergistaceae</taxon>
        <taxon>Thermanaerovibrio</taxon>
    </lineage>
</organism>
<name>D1B698_THEAS</name>
<dbReference type="STRING" id="525903.Taci_1308"/>
<gene>
    <name evidence="3" type="primary">cheD</name>
    <name evidence="4" type="ordered locus">Taci_1308</name>
</gene>
<comment type="function">
    <text evidence="3">Probably deamidates glutamine residues to glutamate on methyl-accepting chemotaxis receptors (MCPs), playing an important role in chemotaxis.</text>
</comment>
<dbReference type="HAMAP" id="MF_01440">
    <property type="entry name" value="CheD"/>
    <property type="match status" value="1"/>
</dbReference>
<dbReference type="EnsemblBacteria" id="ACZ19539">
    <property type="protein sequence ID" value="ACZ19539"/>
    <property type="gene ID" value="Taci_1308"/>
</dbReference>
<dbReference type="InterPro" id="IPR038592">
    <property type="entry name" value="CheD-like_sf"/>
</dbReference>
<keyword evidence="1 3" id="KW-0145">Chemotaxis</keyword>
<accession>D1B698</accession>
<sequence>MSTSAIHVGMADLVAVRHPATLITLGLGSCIGLVIYDQAARVAAMAHIMLPDSRDAKEVLKPGKFADTAVPLMMDKLMELGVNKSKLKAKMAGGAQMFNIPGKESSLLAVGARNVEATTAMLAKFGVPLVASDVGGSKGRSVEFSTDTWVLVVKTLGTGVKEL</sequence>
<dbReference type="InterPro" id="IPR005659">
    <property type="entry name" value="Chemorcpt_Glu_NH3ase_CheD"/>
</dbReference>
<dbReference type="PANTHER" id="PTHR35147">
    <property type="entry name" value="CHEMORECEPTOR GLUTAMINE DEAMIDASE CHED-RELATED"/>
    <property type="match status" value="1"/>
</dbReference>
<evidence type="ECO:0000256" key="2">
    <source>
        <dbReference type="ARBA" id="ARBA00022801"/>
    </source>
</evidence>
<evidence type="ECO:0000256" key="3">
    <source>
        <dbReference type="HAMAP-Rule" id="MF_01440"/>
    </source>
</evidence>
<dbReference type="CDD" id="cd16352">
    <property type="entry name" value="CheD"/>
    <property type="match status" value="1"/>
</dbReference>
<protein>
    <recommendedName>
        <fullName evidence="3">Probable chemoreceptor glutamine deamidase CheD</fullName>
        <ecNumber evidence="3">3.5.1.44</ecNumber>
    </recommendedName>
</protein>
<dbReference type="KEGG" id="tai:Taci_1308"/>
<dbReference type="HOGENOM" id="CLU_087854_2_0_0"/>
<dbReference type="EMBL" id="CP001818">
    <property type="protein sequence ID" value="ACZ19539.1"/>
    <property type="molecule type" value="Genomic_DNA"/>
</dbReference>
<evidence type="ECO:0000313" key="4">
    <source>
        <dbReference type="EMBL" id="ACZ19539.1"/>
    </source>
</evidence>
<proteinExistence type="inferred from homology"/>
<dbReference type="PANTHER" id="PTHR35147:SF1">
    <property type="entry name" value="CHEMORECEPTOR GLUTAMINE DEAMIDASE CHED-RELATED"/>
    <property type="match status" value="1"/>
</dbReference>
<keyword evidence="5" id="KW-1185">Reference proteome</keyword>
<keyword evidence="2 3" id="KW-0378">Hydrolase</keyword>
<dbReference type="Pfam" id="PF03975">
    <property type="entry name" value="CheD"/>
    <property type="match status" value="1"/>
</dbReference>
<dbReference type="GO" id="GO:0050568">
    <property type="term" value="F:protein-glutamine glutaminase activity"/>
    <property type="evidence" value="ECO:0007669"/>
    <property type="project" value="UniProtKB-UniRule"/>
</dbReference>
<dbReference type="AlphaFoldDB" id="D1B698"/>
<dbReference type="SUPFAM" id="SSF64438">
    <property type="entry name" value="CNF1/YfiH-like putative cysteine hydrolases"/>
    <property type="match status" value="1"/>
</dbReference>
<dbReference type="eggNOG" id="COG1871">
    <property type="taxonomic scope" value="Bacteria"/>
</dbReference>
<comment type="catalytic activity">
    <reaction evidence="3">
        <text>L-glutaminyl-[protein] + H2O = L-glutamyl-[protein] + NH4(+)</text>
        <dbReference type="Rhea" id="RHEA:16441"/>
        <dbReference type="Rhea" id="RHEA-COMP:10207"/>
        <dbReference type="Rhea" id="RHEA-COMP:10208"/>
        <dbReference type="ChEBI" id="CHEBI:15377"/>
        <dbReference type="ChEBI" id="CHEBI:28938"/>
        <dbReference type="ChEBI" id="CHEBI:29973"/>
        <dbReference type="ChEBI" id="CHEBI:30011"/>
        <dbReference type="EC" id="3.5.1.44"/>
    </reaction>
</comment>
<dbReference type="Gene3D" id="3.30.1330.200">
    <property type="match status" value="1"/>
</dbReference>
<dbReference type="GO" id="GO:0006935">
    <property type="term" value="P:chemotaxis"/>
    <property type="evidence" value="ECO:0007669"/>
    <property type="project" value="UniProtKB-UniRule"/>
</dbReference>
<dbReference type="InterPro" id="IPR011324">
    <property type="entry name" value="Cytotoxic_necrot_fac-like_cat"/>
</dbReference>
<dbReference type="PATRIC" id="fig|525903.6.peg.1309"/>
<evidence type="ECO:0000256" key="1">
    <source>
        <dbReference type="ARBA" id="ARBA00022500"/>
    </source>
</evidence>
<dbReference type="Proteomes" id="UP000002030">
    <property type="component" value="Chromosome"/>
</dbReference>
<evidence type="ECO:0000313" key="5">
    <source>
        <dbReference type="Proteomes" id="UP000002030"/>
    </source>
</evidence>
<reference evidence="4 5" key="1">
    <citation type="journal article" date="2009" name="Stand. Genomic Sci.">
        <title>Complete genome sequence of Thermanaerovibrio acidaminovorans type strain (Su883).</title>
        <authorList>
            <person name="Chovatia M."/>
            <person name="Sikorski J."/>
            <person name="Schroder M."/>
            <person name="Lapidus A."/>
            <person name="Nolan M."/>
            <person name="Tice H."/>
            <person name="Glavina Del Rio T."/>
            <person name="Copeland A."/>
            <person name="Cheng J.F."/>
            <person name="Lucas S."/>
            <person name="Chen F."/>
            <person name="Bruce D."/>
            <person name="Goodwin L."/>
            <person name="Pitluck S."/>
            <person name="Ivanova N."/>
            <person name="Mavromatis K."/>
            <person name="Ovchinnikova G."/>
            <person name="Pati A."/>
            <person name="Chen A."/>
            <person name="Palaniappan K."/>
            <person name="Land M."/>
            <person name="Hauser L."/>
            <person name="Chang Y.J."/>
            <person name="Jeffries C.D."/>
            <person name="Chain P."/>
            <person name="Saunders E."/>
            <person name="Detter J.C."/>
            <person name="Brettin T."/>
            <person name="Rohde M."/>
            <person name="Goker M."/>
            <person name="Spring S."/>
            <person name="Bristow J."/>
            <person name="Markowitz V."/>
            <person name="Hugenholtz P."/>
            <person name="Kyrpides N.C."/>
            <person name="Klenk H.P."/>
            <person name="Eisen J.A."/>
        </authorList>
    </citation>
    <scope>NUCLEOTIDE SEQUENCE [LARGE SCALE GENOMIC DNA]</scope>
    <source>
        <strain evidence="5">ATCC 49978 / DSM 6589 / Su883</strain>
    </source>
</reference>
<dbReference type="EC" id="3.5.1.44" evidence="3"/>
<dbReference type="RefSeq" id="WP_012870050.1">
    <property type="nucleotide sequence ID" value="NC_013522.1"/>
</dbReference>